<evidence type="ECO:0000256" key="11">
    <source>
        <dbReference type="SAM" id="MobiDB-lite"/>
    </source>
</evidence>
<dbReference type="InterPro" id="IPR044925">
    <property type="entry name" value="His-Me_finger_sf"/>
</dbReference>
<feature type="domain" description="DNA/RNA non-specific endonuclease/pyrophosphatase/phosphodiesterase" evidence="14">
    <location>
        <begin position="44"/>
        <end position="238"/>
    </location>
</feature>
<keyword evidence="3 10" id="KW-0540">Nuclease</keyword>
<dbReference type="SUPFAM" id="SSF54060">
    <property type="entry name" value="His-Me finger endonucleases"/>
    <property type="match status" value="1"/>
</dbReference>
<dbReference type="PANTHER" id="PTHR13966:SF5">
    <property type="entry name" value="ENDONUCLEASE G, MITOCHONDRIAL"/>
    <property type="match status" value="1"/>
</dbReference>
<gene>
    <name evidence="15" type="ORF">MNODULE_11335</name>
</gene>
<comment type="caution">
    <text evidence="15">The sequence shown here is derived from an EMBL/GenBank/DDBJ whole genome shotgun (WGS) entry which is preliminary data.</text>
</comment>
<dbReference type="EC" id="3.1.30.-" evidence="10"/>
<dbReference type="GO" id="GO:0046872">
    <property type="term" value="F:metal ion binding"/>
    <property type="evidence" value="ECO:0007669"/>
    <property type="project" value="UniProtKB-KW"/>
</dbReference>
<evidence type="ECO:0000256" key="9">
    <source>
        <dbReference type="PIRSR" id="PIRSR640255-2"/>
    </source>
</evidence>
<dbReference type="InterPro" id="IPR018524">
    <property type="entry name" value="DNA/RNA_endonuclease_AS"/>
</dbReference>
<evidence type="ECO:0000256" key="5">
    <source>
        <dbReference type="ARBA" id="ARBA00022759"/>
    </source>
</evidence>
<proteinExistence type="inferred from homology"/>
<dbReference type="Pfam" id="PF01223">
    <property type="entry name" value="Endonuclease_NS"/>
    <property type="match status" value="1"/>
</dbReference>
<evidence type="ECO:0000256" key="3">
    <source>
        <dbReference type="ARBA" id="ARBA00022722"/>
    </source>
</evidence>
<keyword evidence="7" id="KW-0460">Magnesium</keyword>
<dbReference type="GO" id="GO:0016787">
    <property type="term" value="F:hydrolase activity"/>
    <property type="evidence" value="ECO:0007669"/>
    <property type="project" value="UniProtKB-KW"/>
</dbReference>
<evidence type="ECO:0000313" key="16">
    <source>
        <dbReference type="Proteomes" id="UP000534783"/>
    </source>
</evidence>
<feature type="region of interest" description="Disordered" evidence="11">
    <location>
        <begin position="75"/>
        <end position="101"/>
    </location>
</feature>
<sequence>MKKTVWVFQLFLLFWAAGALAEGLEGCDEHIKYGIPSAEPILLCRMGYALSHDPQKKAARWVAYHLTKEKLEGTQARSDDFRTDPDLPPGERSELKDYKNSGYDRGHLAPAADMKWDARAMSDSFLLSNMAPQVGAGFNRGIWAVLEERVRDWTMQRGAVFIFTGPIYAERHPHIGPNAVSVPTYFYKVVFDPAEGEAIAFILPNKKLKTGDLPNYITNVDTVEARTGLDFLSELEDSVEDLVEVQIQPSLW</sequence>
<keyword evidence="6 10" id="KW-0378">Hydrolase</keyword>
<dbReference type="PROSITE" id="PS01070">
    <property type="entry name" value="NUCLEASE_NON_SPEC"/>
    <property type="match status" value="1"/>
</dbReference>
<dbReference type="InterPro" id="IPR044929">
    <property type="entry name" value="DNA/RNA_non-sp_Endonuclease_sf"/>
</dbReference>
<comment type="cofactor">
    <cofactor evidence="1 10">
        <name>Mg(2+)</name>
        <dbReference type="ChEBI" id="CHEBI:18420"/>
    </cofactor>
</comment>
<keyword evidence="12" id="KW-0732">Signal</keyword>
<evidence type="ECO:0000256" key="10">
    <source>
        <dbReference type="RuleBase" id="RU366055"/>
    </source>
</evidence>
<evidence type="ECO:0000256" key="1">
    <source>
        <dbReference type="ARBA" id="ARBA00001946"/>
    </source>
</evidence>
<feature type="chain" id="PRO_5031045729" description="Endonuclease" evidence="12">
    <location>
        <begin position="22"/>
        <end position="252"/>
    </location>
</feature>
<dbReference type="Proteomes" id="UP000534783">
    <property type="component" value="Unassembled WGS sequence"/>
</dbReference>
<feature type="active site" description="Proton acceptor" evidence="8">
    <location>
        <position position="107"/>
    </location>
</feature>
<dbReference type="InterPro" id="IPR020821">
    <property type="entry name" value="ENPP1-3/EXOG-like_nuc-like"/>
</dbReference>
<protein>
    <recommendedName>
        <fullName evidence="10">Endonuclease</fullName>
        <ecNumber evidence="10">3.1.30.-</ecNumber>
    </recommendedName>
</protein>
<dbReference type="CDD" id="cd00091">
    <property type="entry name" value="NUC"/>
    <property type="match status" value="1"/>
</dbReference>
<dbReference type="SMART" id="SM00477">
    <property type="entry name" value="NUC"/>
    <property type="match status" value="1"/>
</dbReference>
<dbReference type="GO" id="GO:0004519">
    <property type="term" value="F:endonuclease activity"/>
    <property type="evidence" value="ECO:0007669"/>
    <property type="project" value="UniProtKB-UniRule"/>
</dbReference>
<comment type="similarity">
    <text evidence="2 10">Belongs to the DNA/RNA non-specific endonuclease family.</text>
</comment>
<dbReference type="GO" id="GO:0003676">
    <property type="term" value="F:nucleic acid binding"/>
    <property type="evidence" value="ECO:0007669"/>
    <property type="project" value="InterPro"/>
</dbReference>
<reference evidence="15 16" key="1">
    <citation type="journal article" date="2020" name="Nature">
        <title>Bacterial chemolithoautotrophy via manganese oxidation.</title>
        <authorList>
            <person name="Yu H."/>
            <person name="Leadbetter J.R."/>
        </authorList>
    </citation>
    <scope>NUCLEOTIDE SEQUENCE [LARGE SCALE GENOMIC DNA]</scope>
    <source>
        <strain evidence="15 16">Mn-1</strain>
    </source>
</reference>
<feature type="domain" description="ENPP1-3/EXOG-like endonuclease/phosphodiesterase" evidence="13">
    <location>
        <begin position="45"/>
        <end position="238"/>
    </location>
</feature>
<evidence type="ECO:0000256" key="12">
    <source>
        <dbReference type="SAM" id="SignalP"/>
    </source>
</evidence>
<dbReference type="AlphaFoldDB" id="A0A7X6IBC3"/>
<accession>A0A7X6IBC3</accession>
<name>A0A7X6IBC3_9BACT</name>
<evidence type="ECO:0000256" key="6">
    <source>
        <dbReference type="ARBA" id="ARBA00022801"/>
    </source>
</evidence>
<feature type="binding site" evidence="9">
    <location>
        <position position="139"/>
    </location>
    <ligand>
        <name>Mg(2+)</name>
        <dbReference type="ChEBI" id="CHEBI:18420"/>
        <note>catalytic</note>
    </ligand>
</feature>
<dbReference type="SMART" id="SM00892">
    <property type="entry name" value="Endonuclease_NS"/>
    <property type="match status" value="1"/>
</dbReference>
<evidence type="ECO:0000256" key="7">
    <source>
        <dbReference type="ARBA" id="ARBA00022842"/>
    </source>
</evidence>
<evidence type="ECO:0000313" key="15">
    <source>
        <dbReference type="EMBL" id="NKE71331.1"/>
    </source>
</evidence>
<keyword evidence="16" id="KW-1185">Reference proteome</keyword>
<evidence type="ECO:0000256" key="4">
    <source>
        <dbReference type="ARBA" id="ARBA00022723"/>
    </source>
</evidence>
<dbReference type="EMBL" id="VTOW01000002">
    <property type="protein sequence ID" value="NKE71331.1"/>
    <property type="molecule type" value="Genomic_DNA"/>
</dbReference>
<feature type="signal peptide" evidence="12">
    <location>
        <begin position="1"/>
        <end position="21"/>
    </location>
</feature>
<evidence type="ECO:0000256" key="8">
    <source>
        <dbReference type="PIRSR" id="PIRSR640255-1"/>
    </source>
</evidence>
<evidence type="ECO:0000259" key="14">
    <source>
        <dbReference type="SMART" id="SM00892"/>
    </source>
</evidence>
<dbReference type="InterPro" id="IPR001604">
    <property type="entry name" value="Endo_G_ENPP1-like_dom"/>
</dbReference>
<keyword evidence="4 9" id="KW-0479">Metal-binding</keyword>
<organism evidence="15 16">
    <name type="scientific">Candidatus Manganitrophus noduliformans</name>
    <dbReference type="NCBI Taxonomy" id="2606439"/>
    <lineage>
        <taxon>Bacteria</taxon>
        <taxon>Pseudomonadati</taxon>
        <taxon>Nitrospirota</taxon>
        <taxon>Nitrospiria</taxon>
        <taxon>Candidatus Troglogloeales</taxon>
        <taxon>Candidatus Manganitrophaceae</taxon>
        <taxon>Candidatus Manganitrophus</taxon>
    </lineage>
</organism>
<dbReference type="PANTHER" id="PTHR13966">
    <property type="entry name" value="ENDONUCLEASE RELATED"/>
    <property type="match status" value="1"/>
</dbReference>
<keyword evidence="5 10" id="KW-0255">Endonuclease</keyword>
<evidence type="ECO:0000256" key="2">
    <source>
        <dbReference type="ARBA" id="ARBA00010052"/>
    </source>
</evidence>
<dbReference type="Gene3D" id="3.40.570.10">
    <property type="entry name" value="Extracellular Endonuclease, subunit A"/>
    <property type="match status" value="1"/>
</dbReference>
<evidence type="ECO:0000259" key="13">
    <source>
        <dbReference type="SMART" id="SM00477"/>
    </source>
</evidence>
<dbReference type="RefSeq" id="WP_168059870.1">
    <property type="nucleotide sequence ID" value="NZ_VTOW01000002.1"/>
</dbReference>
<dbReference type="InterPro" id="IPR040255">
    <property type="entry name" value="Non-specific_endonuclease"/>
</dbReference>